<name>A0A1I2TQJ1_9SPHI</name>
<dbReference type="EMBL" id="FOPP01000001">
    <property type="protein sequence ID" value="SFG67033.1"/>
    <property type="molecule type" value="Genomic_DNA"/>
</dbReference>
<organism evidence="2 3">
    <name type="scientific">Pedobacter insulae</name>
    <dbReference type="NCBI Taxonomy" id="414048"/>
    <lineage>
        <taxon>Bacteria</taxon>
        <taxon>Pseudomonadati</taxon>
        <taxon>Bacteroidota</taxon>
        <taxon>Sphingobacteriia</taxon>
        <taxon>Sphingobacteriales</taxon>
        <taxon>Sphingobacteriaceae</taxon>
        <taxon>Pedobacter</taxon>
    </lineage>
</organism>
<dbReference type="Pfam" id="PF13715">
    <property type="entry name" value="CarbopepD_reg_2"/>
    <property type="match status" value="1"/>
</dbReference>
<accession>A0A1I2TQJ1</accession>
<dbReference type="Gene3D" id="2.50.20.10">
    <property type="entry name" value="Lipoprotein localisation LolA/LolB/LppX"/>
    <property type="match status" value="1"/>
</dbReference>
<dbReference type="InterPro" id="IPR008969">
    <property type="entry name" value="CarboxyPept-like_regulatory"/>
</dbReference>
<feature type="signal peptide" evidence="1">
    <location>
        <begin position="1"/>
        <end position="20"/>
    </location>
</feature>
<keyword evidence="3" id="KW-1185">Reference proteome</keyword>
<dbReference type="Pfam" id="PF18939">
    <property type="entry name" value="DUF5686"/>
    <property type="match status" value="1"/>
</dbReference>
<dbReference type="SUPFAM" id="SSF49464">
    <property type="entry name" value="Carboxypeptidase regulatory domain-like"/>
    <property type="match status" value="1"/>
</dbReference>
<reference evidence="2 3" key="1">
    <citation type="submission" date="2016-10" db="EMBL/GenBank/DDBJ databases">
        <authorList>
            <person name="de Groot N.N."/>
        </authorList>
    </citation>
    <scope>NUCLEOTIDE SEQUENCE [LARGE SCALE GENOMIC DNA]</scope>
    <source>
        <strain evidence="2 3">DSM 18684</strain>
    </source>
</reference>
<keyword evidence="1" id="KW-0732">Signal</keyword>
<sequence>MKKVRLLITLCLFTSVSAIAQYQISGKITEPNGDPIPFASIYIKNTSKGVSANADGVYKLTADKGTVVLIFKAIGFKTFERKIEVNTNVTANQVLTTESYTLAGVTIRSDAEDPAFEIMRKAIRERKKHLNEVSAFSAEVYIKGLQKLVGAPKKFLGIDIQKSLELDSSRKGILYLSESQSFFSFQRPNKIKEEMVSSKVSGRNNAFSYNKASDMIINFYENLLLEGSGLSSRSFVSPIADNALFYYNYKLLGTTEENGSTINKIQVIPRRKNDPAFRGVVYIADDSWRLMGTNVFLTEDAGINFVDTLNISQEFNKVENTYLPSNMKFQFKGHFFDFKFEGYYVSIFNNYNIHPNFPKKYFTAEILKITKAVNKKDSLYWANSRPIPLSEEEKKDYRKKDSVGLLKTTKRYLDSVENVNNKFNLGKFIIGGHNFNNRYAKRYVHLDGLVRAISFNTVEGISLKYGLTYSKTLEEERNFSIRPQIRYGISNKIFTANLTGVYLYNRQKRASITASFGSSIEDLNPYGTMSLRSNAINTLLFETNLAKFYKKEFATIATARELADGLQGSLSVNYAKNFTLQNTNSFSIRDVKDREFTSNNPFTPTVETPLFPTHSSFNINAALSYTIGQRYTTTPYAKRYEESRYPRFLLNYRKGFKDVLGSDVDYDFLSFEVYQERIRTGLVGYTSFVIGTGKFLNNNALFYPDRKHFRGNNSTVFPPNLRKFRYLDFYQYSTNRHYIELHLEHNFAGFILNKVPLLRKLKLEEIVGFNYLNQPDKRNYKEFYFGVERFGFGLSYGYAFDGRKNVDQGFRIAYSLGL</sequence>
<dbReference type="AlphaFoldDB" id="A0A1I2TQJ1"/>
<proteinExistence type="predicted"/>
<evidence type="ECO:0000256" key="1">
    <source>
        <dbReference type="SAM" id="SignalP"/>
    </source>
</evidence>
<dbReference type="STRING" id="414048.SAMN04489864_101530"/>
<dbReference type="InterPro" id="IPR043741">
    <property type="entry name" value="DUF5686"/>
</dbReference>
<dbReference type="RefSeq" id="WP_090991994.1">
    <property type="nucleotide sequence ID" value="NZ_FOPP01000001.1"/>
</dbReference>
<dbReference type="Gene3D" id="2.60.40.1120">
    <property type="entry name" value="Carboxypeptidase-like, regulatory domain"/>
    <property type="match status" value="1"/>
</dbReference>
<gene>
    <name evidence="2" type="ORF">SAMN04489864_101530</name>
</gene>
<dbReference type="OrthoDB" id="983143at2"/>
<evidence type="ECO:0000313" key="2">
    <source>
        <dbReference type="EMBL" id="SFG67033.1"/>
    </source>
</evidence>
<protein>
    <submittedName>
        <fullName evidence="2">CarboxypepD_reg-like domain-containing protein</fullName>
    </submittedName>
</protein>
<feature type="chain" id="PRO_5011458628" evidence="1">
    <location>
        <begin position="21"/>
        <end position="818"/>
    </location>
</feature>
<dbReference type="Proteomes" id="UP000199666">
    <property type="component" value="Unassembled WGS sequence"/>
</dbReference>
<evidence type="ECO:0000313" key="3">
    <source>
        <dbReference type="Proteomes" id="UP000199666"/>
    </source>
</evidence>